<evidence type="ECO:0000313" key="2">
    <source>
        <dbReference type="Proteomes" id="UP000790709"/>
    </source>
</evidence>
<comment type="caution">
    <text evidence="1">The sequence shown here is derived from an EMBL/GenBank/DDBJ whole genome shotgun (WGS) entry which is preliminary data.</text>
</comment>
<dbReference type="EMBL" id="MU266580">
    <property type="protein sequence ID" value="KAH7920435.1"/>
    <property type="molecule type" value="Genomic_DNA"/>
</dbReference>
<protein>
    <submittedName>
        <fullName evidence="1">Uncharacterized protein</fullName>
    </submittedName>
</protein>
<reference evidence="1" key="1">
    <citation type="journal article" date="2021" name="New Phytol.">
        <title>Evolutionary innovations through gain and loss of genes in the ectomycorrhizal Boletales.</title>
        <authorList>
            <person name="Wu G."/>
            <person name="Miyauchi S."/>
            <person name="Morin E."/>
            <person name="Kuo A."/>
            <person name="Drula E."/>
            <person name="Varga T."/>
            <person name="Kohler A."/>
            <person name="Feng B."/>
            <person name="Cao Y."/>
            <person name="Lipzen A."/>
            <person name="Daum C."/>
            <person name="Hundley H."/>
            <person name="Pangilinan J."/>
            <person name="Johnson J."/>
            <person name="Barry K."/>
            <person name="LaButti K."/>
            <person name="Ng V."/>
            <person name="Ahrendt S."/>
            <person name="Min B."/>
            <person name="Choi I.G."/>
            <person name="Park H."/>
            <person name="Plett J.M."/>
            <person name="Magnuson J."/>
            <person name="Spatafora J.W."/>
            <person name="Nagy L.G."/>
            <person name="Henrissat B."/>
            <person name="Grigoriev I.V."/>
            <person name="Yang Z.L."/>
            <person name="Xu J."/>
            <person name="Martin F.M."/>
        </authorList>
    </citation>
    <scope>NUCLEOTIDE SEQUENCE</scope>
    <source>
        <strain evidence="1">KUC20120723A-06</strain>
    </source>
</reference>
<accession>A0ACB8B4H6</accession>
<dbReference type="Proteomes" id="UP000790709">
    <property type="component" value="Unassembled WGS sequence"/>
</dbReference>
<keyword evidence="2" id="KW-1185">Reference proteome</keyword>
<sequence length="172" mass="19480">MGEVWGSITELSYVPILKGERTDILNRRNDHGAPIGSRRAEGRPTPASDIISERIERVSNGHCYDLVHHMDIVEALEVSPRARAGGREIRQSGTRGSRRTTPTLLYVGSLQRLLAVILEQKNTRIGIVEMWEGEACLIQRENRKRGNTVRRLALENSQHPRSHVEGRRQCSR</sequence>
<organism evidence="1 2">
    <name type="scientific">Leucogyrophana mollusca</name>
    <dbReference type="NCBI Taxonomy" id="85980"/>
    <lineage>
        <taxon>Eukaryota</taxon>
        <taxon>Fungi</taxon>
        <taxon>Dikarya</taxon>
        <taxon>Basidiomycota</taxon>
        <taxon>Agaricomycotina</taxon>
        <taxon>Agaricomycetes</taxon>
        <taxon>Agaricomycetidae</taxon>
        <taxon>Boletales</taxon>
        <taxon>Boletales incertae sedis</taxon>
        <taxon>Leucogyrophana</taxon>
    </lineage>
</organism>
<proteinExistence type="predicted"/>
<gene>
    <name evidence="1" type="ORF">BV22DRAFT_803417</name>
</gene>
<name>A0ACB8B4H6_9AGAM</name>
<evidence type="ECO:0000313" key="1">
    <source>
        <dbReference type="EMBL" id="KAH7920435.1"/>
    </source>
</evidence>